<protein>
    <submittedName>
        <fullName evidence="2">Uncharacterized protein</fullName>
    </submittedName>
</protein>
<evidence type="ECO:0000313" key="3">
    <source>
        <dbReference type="Proteomes" id="UP000265354"/>
    </source>
</evidence>
<evidence type="ECO:0000256" key="1">
    <source>
        <dbReference type="SAM" id="MobiDB-lite"/>
    </source>
</evidence>
<feature type="compositionally biased region" description="Basic and acidic residues" evidence="1">
    <location>
        <begin position="20"/>
        <end position="33"/>
    </location>
</feature>
<sequence length="90" mass="9486">MGPRLPGHARGLVRSPGRRGAPEEGAREKEGRTGLRPSPPPCAPRVSAASVTVTRPGARASAGGVRDRKQKREKREKHEKGEEGGSEGGQ</sequence>
<comment type="caution">
    <text evidence="2">The sequence shown here is derived from an EMBL/GenBank/DDBJ whole genome shotgun (WGS) entry which is preliminary data.</text>
</comment>
<accession>A0A388T5U3</accession>
<organism evidence="2 3">
    <name type="scientific">Streptomyces spongiicola</name>
    <dbReference type="NCBI Taxonomy" id="1690221"/>
    <lineage>
        <taxon>Bacteria</taxon>
        <taxon>Bacillati</taxon>
        <taxon>Actinomycetota</taxon>
        <taxon>Actinomycetes</taxon>
        <taxon>Kitasatosporales</taxon>
        <taxon>Streptomycetaceae</taxon>
        <taxon>Streptomyces</taxon>
    </lineage>
</organism>
<reference evidence="2 3" key="1">
    <citation type="submission" date="2018-07" db="EMBL/GenBank/DDBJ databases">
        <title>Whole Genome Shotgun Sequence of Streptomyces spongiicola strain 531S.</title>
        <authorList>
            <person name="Dohra H."/>
            <person name="Kodani S."/>
        </authorList>
    </citation>
    <scope>NUCLEOTIDE SEQUENCE [LARGE SCALE GENOMIC DNA]</scope>
    <source>
        <strain evidence="2 3">531S</strain>
    </source>
</reference>
<proteinExistence type="predicted"/>
<feature type="region of interest" description="Disordered" evidence="1">
    <location>
        <begin position="1"/>
        <end position="90"/>
    </location>
</feature>
<name>A0A388T5U3_9ACTN</name>
<dbReference type="Proteomes" id="UP000265354">
    <property type="component" value="Unassembled WGS sequence"/>
</dbReference>
<dbReference type="EMBL" id="BGZL01000034">
    <property type="protein sequence ID" value="GBQ04297.1"/>
    <property type="molecule type" value="Genomic_DNA"/>
</dbReference>
<gene>
    <name evidence="2" type="ORF">SSP531S_57910</name>
</gene>
<evidence type="ECO:0000313" key="2">
    <source>
        <dbReference type="EMBL" id="GBQ04297.1"/>
    </source>
</evidence>
<dbReference type="AlphaFoldDB" id="A0A388T5U3"/>